<gene>
    <name evidence="1" type="ORF">GCM10007362_19410</name>
</gene>
<name>A0ABQ1ZUQ6_9BACL</name>
<accession>A0ABQ1ZUQ6</accession>
<protein>
    <submittedName>
        <fullName evidence="1">Uncharacterized protein</fullName>
    </submittedName>
</protein>
<dbReference type="Proteomes" id="UP000605427">
    <property type="component" value="Unassembled WGS sequence"/>
</dbReference>
<keyword evidence="2" id="KW-1185">Reference proteome</keyword>
<dbReference type="RefSeq" id="WP_172242824.1">
    <property type="nucleotide sequence ID" value="NZ_BMDD01000002.1"/>
</dbReference>
<dbReference type="EMBL" id="BMDD01000002">
    <property type="protein sequence ID" value="GGH76729.1"/>
    <property type="molecule type" value="Genomic_DNA"/>
</dbReference>
<comment type="caution">
    <text evidence="1">The sequence shown here is derived from an EMBL/GenBank/DDBJ whole genome shotgun (WGS) entry which is preliminary data.</text>
</comment>
<evidence type="ECO:0000313" key="2">
    <source>
        <dbReference type="Proteomes" id="UP000605427"/>
    </source>
</evidence>
<proteinExistence type="predicted"/>
<organism evidence="1 2">
    <name type="scientific">Saccharibacillus endophyticus</name>
    <dbReference type="NCBI Taxonomy" id="2060666"/>
    <lineage>
        <taxon>Bacteria</taxon>
        <taxon>Bacillati</taxon>
        <taxon>Bacillota</taxon>
        <taxon>Bacilli</taxon>
        <taxon>Bacillales</taxon>
        <taxon>Paenibacillaceae</taxon>
        <taxon>Saccharibacillus</taxon>
    </lineage>
</organism>
<evidence type="ECO:0000313" key="1">
    <source>
        <dbReference type="EMBL" id="GGH76729.1"/>
    </source>
</evidence>
<sequence>MQHFRSDLEKKIDDFINKFNLSEEIKKSIICGEASFLNENYGFDFDAYSEQWCFRSMRKDEEFSEECKEVDHTFSERTEDLENYLINTICDLRDSINDNELKKSKNPSYSKFLAAPLFKYKRGNGPLVINKLFLNSVGIGLNVHCFDWIGEKDIAFDRFGNERQRYHIEDFYIIVPFKDLFSKQKLKNYIYDELKYVFEERNGMMSIDNITFVIKNITLDVSKVSRKVFDDFLRKYGGNYHLKRYASYKKDQEVITTHEGALYKAFVLRNQKAIQMVRFIYLLKIGNWYNDYIDDFISSMLKNTYSHFLKLDYKDIEAIRWIITYLSCSSKVAEEREIYANTLKKRAPYKFTEKDSISSIFNFAKNENYFERDFEEELLEILN</sequence>
<reference evidence="2" key="1">
    <citation type="journal article" date="2019" name="Int. J. Syst. Evol. Microbiol.">
        <title>The Global Catalogue of Microorganisms (GCM) 10K type strain sequencing project: providing services to taxonomists for standard genome sequencing and annotation.</title>
        <authorList>
            <consortium name="The Broad Institute Genomics Platform"/>
            <consortium name="The Broad Institute Genome Sequencing Center for Infectious Disease"/>
            <person name="Wu L."/>
            <person name="Ma J."/>
        </authorList>
    </citation>
    <scope>NUCLEOTIDE SEQUENCE [LARGE SCALE GENOMIC DNA]</scope>
    <source>
        <strain evidence="2">CCM 8702</strain>
    </source>
</reference>